<sequence length="260" mass="30461">YNVAKNTAYEALKRGANGLFDAEFNYSQFVDVSQKIEFFRSRFVQKISYVDELGLVRLVFANDVVPLIVGLEKKFTKYEIEQIAGLQSRYAIRLYELLIKWRSVGNTDFISLEELRNQFGLLKDEYARMHHFKARVLDLAITQINEHTDINAEYKQHKQGRTIIGFTFKFKQKNKFKETKSIKTIVRDANTVDMFITMTDNQRFAFAKKISQLHEASHLARGQSERSYDAFSEQIAKDLLDNDKQKMYLPFLEKLGFKSF</sequence>
<evidence type="ECO:0000259" key="2">
    <source>
        <dbReference type="Pfam" id="PF01051"/>
    </source>
</evidence>
<evidence type="ECO:0000256" key="1">
    <source>
        <dbReference type="ARBA" id="ARBA00038283"/>
    </source>
</evidence>
<reference evidence="3" key="1">
    <citation type="submission" date="2024-05" db="EMBL/GenBank/DDBJ databases">
        <title>30 novel species of actinomycetes from the DSMZ collection.</title>
        <authorList>
            <person name="Nouioui I."/>
        </authorList>
    </citation>
    <scope>NUCLEOTIDE SEQUENCE</scope>
    <source>
        <strain evidence="3">DSM 41014</strain>
    </source>
</reference>
<dbReference type="NCBIfam" id="NF038290">
    <property type="entry name" value="repM_Acin"/>
    <property type="match status" value="1"/>
</dbReference>
<protein>
    <submittedName>
        <fullName evidence="3">Replication initiation protein RepM</fullName>
    </submittedName>
</protein>
<proteinExistence type="inferred from homology"/>
<gene>
    <name evidence="3" type="primary">repM</name>
    <name evidence="3" type="ORF">RM863_38910</name>
</gene>
<dbReference type="EMBL" id="JAVRFF010000119">
    <property type="protein sequence ID" value="MDT0478098.1"/>
    <property type="molecule type" value="Genomic_DNA"/>
</dbReference>
<evidence type="ECO:0000313" key="3">
    <source>
        <dbReference type="EMBL" id="MDT0478098.1"/>
    </source>
</evidence>
<dbReference type="Pfam" id="PF21205">
    <property type="entry name" value="Rep3_C"/>
    <property type="match status" value="1"/>
</dbReference>
<dbReference type="Proteomes" id="UP001180489">
    <property type="component" value="Unassembled WGS sequence"/>
</dbReference>
<organism evidence="3 4">
    <name type="scientific">Streptomyces hintoniae</name>
    <dbReference type="NCBI Taxonomy" id="3075521"/>
    <lineage>
        <taxon>Bacteria</taxon>
        <taxon>Bacillati</taxon>
        <taxon>Actinomycetota</taxon>
        <taxon>Actinomycetes</taxon>
        <taxon>Kitasatosporales</taxon>
        <taxon>Streptomycetaceae</taxon>
        <taxon>Streptomyces</taxon>
    </lineage>
</organism>
<dbReference type="InterPro" id="IPR000525">
    <property type="entry name" value="Initiator_Rep_WH1"/>
</dbReference>
<dbReference type="InterPro" id="IPR036390">
    <property type="entry name" value="WH_DNA-bd_sf"/>
</dbReference>
<feature type="non-terminal residue" evidence="3">
    <location>
        <position position="1"/>
    </location>
</feature>
<dbReference type="InterPro" id="IPR036388">
    <property type="entry name" value="WH-like_DNA-bd_sf"/>
</dbReference>
<accession>A0ABU2UXT2</accession>
<keyword evidence="4" id="KW-1185">Reference proteome</keyword>
<comment type="similarity">
    <text evidence="1">Belongs to the initiator RepB protein family.</text>
</comment>
<dbReference type="SUPFAM" id="SSF46785">
    <property type="entry name" value="Winged helix' DNA-binding domain"/>
    <property type="match status" value="2"/>
</dbReference>
<feature type="domain" description="Initiator Rep protein WH1" evidence="2">
    <location>
        <begin position="2"/>
        <end position="98"/>
    </location>
</feature>
<dbReference type="Pfam" id="PF01051">
    <property type="entry name" value="Rep3_N"/>
    <property type="match status" value="1"/>
</dbReference>
<name>A0ABU2UXT2_9ACTN</name>
<comment type="caution">
    <text evidence="3">The sequence shown here is derived from an EMBL/GenBank/DDBJ whole genome shotgun (WGS) entry which is preliminary data.</text>
</comment>
<evidence type="ECO:0000313" key="4">
    <source>
        <dbReference type="Proteomes" id="UP001180489"/>
    </source>
</evidence>
<dbReference type="Gene3D" id="1.10.10.10">
    <property type="entry name" value="Winged helix-like DNA-binding domain superfamily/Winged helix DNA-binding domain"/>
    <property type="match status" value="2"/>
</dbReference>
<dbReference type="RefSeq" id="WP_311638052.1">
    <property type="nucleotide sequence ID" value="NZ_JAVRFF010000119.1"/>
</dbReference>